<feature type="transmembrane region" description="Helical" evidence="6">
    <location>
        <begin position="49"/>
        <end position="66"/>
    </location>
</feature>
<evidence type="ECO:0000256" key="3">
    <source>
        <dbReference type="ARBA" id="ARBA00022692"/>
    </source>
</evidence>
<dbReference type="InterPro" id="IPR050833">
    <property type="entry name" value="Poly_Biosynth_Transport"/>
</dbReference>
<dbReference type="RefSeq" id="WP_261853794.1">
    <property type="nucleotide sequence ID" value="NZ_BQXY01000007.1"/>
</dbReference>
<protein>
    <submittedName>
        <fullName evidence="7">Heteropolysaccharide repeat-containing protein</fullName>
    </submittedName>
</protein>
<feature type="transmembrane region" description="Helical" evidence="6">
    <location>
        <begin position="329"/>
        <end position="350"/>
    </location>
</feature>
<dbReference type="Proteomes" id="UP001057868">
    <property type="component" value="Unassembled WGS sequence"/>
</dbReference>
<evidence type="ECO:0000256" key="1">
    <source>
        <dbReference type="ARBA" id="ARBA00004651"/>
    </source>
</evidence>
<dbReference type="InterPro" id="IPR002797">
    <property type="entry name" value="Polysacc_synth"/>
</dbReference>
<feature type="transmembrane region" description="Helical" evidence="6">
    <location>
        <begin position="87"/>
        <end position="110"/>
    </location>
</feature>
<feature type="transmembrane region" description="Helical" evidence="6">
    <location>
        <begin position="213"/>
        <end position="229"/>
    </location>
</feature>
<accession>A0A9W6DC37</accession>
<gene>
    <name evidence="7" type="ORF">CFOLD11_37360</name>
</gene>
<organism evidence="7 8">
    <name type="scientific">Clostridium folliculivorans</name>
    <dbReference type="NCBI Taxonomy" id="2886038"/>
    <lineage>
        <taxon>Bacteria</taxon>
        <taxon>Bacillati</taxon>
        <taxon>Bacillota</taxon>
        <taxon>Clostridia</taxon>
        <taxon>Eubacteriales</taxon>
        <taxon>Clostridiaceae</taxon>
        <taxon>Clostridium</taxon>
    </lineage>
</organism>
<feature type="transmembrane region" description="Helical" evidence="6">
    <location>
        <begin position="145"/>
        <end position="165"/>
    </location>
</feature>
<keyword evidence="5 6" id="KW-0472">Membrane</keyword>
<evidence type="ECO:0000313" key="8">
    <source>
        <dbReference type="Proteomes" id="UP001057868"/>
    </source>
</evidence>
<comment type="subcellular location">
    <subcellularLocation>
        <location evidence="1">Cell membrane</location>
        <topology evidence="1">Multi-pass membrane protein</topology>
    </subcellularLocation>
</comment>
<evidence type="ECO:0000256" key="5">
    <source>
        <dbReference type="ARBA" id="ARBA00023136"/>
    </source>
</evidence>
<feature type="transmembrane region" description="Helical" evidence="6">
    <location>
        <begin position="357"/>
        <end position="378"/>
    </location>
</feature>
<reference evidence="7" key="1">
    <citation type="journal article" date="2023" name="Int. J. Syst. Evol. Microbiol.">
        <title>&lt;i&gt;Clostridium folliculivorans&lt;/i&gt; sp. nov., isolated from soil samples of an organic paddy in Japan.</title>
        <authorList>
            <person name="Tazawa J."/>
            <person name="Kobayashi H."/>
            <person name="Tanizawa Y."/>
            <person name="Uchino A."/>
            <person name="Tanaka F."/>
            <person name="Urashima Y."/>
            <person name="Miura S."/>
            <person name="Sakamoto M."/>
            <person name="Ohkuma M."/>
            <person name="Tohno M."/>
        </authorList>
    </citation>
    <scope>NUCLEOTIDE SEQUENCE</scope>
    <source>
        <strain evidence="7">D1-1</strain>
    </source>
</reference>
<evidence type="ECO:0000256" key="2">
    <source>
        <dbReference type="ARBA" id="ARBA00022475"/>
    </source>
</evidence>
<feature type="transmembrane region" description="Helical" evidence="6">
    <location>
        <begin position="448"/>
        <end position="467"/>
    </location>
</feature>
<dbReference type="GO" id="GO:0005886">
    <property type="term" value="C:plasma membrane"/>
    <property type="evidence" value="ECO:0007669"/>
    <property type="project" value="UniProtKB-SubCell"/>
</dbReference>
<dbReference type="AlphaFoldDB" id="A0A9W6DC37"/>
<feature type="transmembrane region" description="Helical" evidence="6">
    <location>
        <begin position="171"/>
        <end position="193"/>
    </location>
</feature>
<name>A0A9W6DC37_9CLOT</name>
<feature type="transmembrane region" description="Helical" evidence="6">
    <location>
        <begin position="384"/>
        <end position="403"/>
    </location>
</feature>
<keyword evidence="8" id="KW-1185">Reference proteome</keyword>
<comment type="caution">
    <text evidence="7">The sequence shown here is derived from an EMBL/GenBank/DDBJ whole genome shotgun (WGS) entry which is preliminary data.</text>
</comment>
<evidence type="ECO:0000256" key="4">
    <source>
        <dbReference type="ARBA" id="ARBA00022989"/>
    </source>
</evidence>
<feature type="transmembrane region" description="Helical" evidence="6">
    <location>
        <begin position="116"/>
        <end position="133"/>
    </location>
</feature>
<evidence type="ECO:0000256" key="6">
    <source>
        <dbReference type="SAM" id="Phobius"/>
    </source>
</evidence>
<dbReference type="PANTHER" id="PTHR30250">
    <property type="entry name" value="PST FAMILY PREDICTED COLANIC ACID TRANSPORTER"/>
    <property type="match status" value="1"/>
</dbReference>
<feature type="transmembrane region" description="Helical" evidence="6">
    <location>
        <begin position="249"/>
        <end position="268"/>
    </location>
</feature>
<feature type="transmembrane region" description="Helical" evidence="6">
    <location>
        <begin position="12"/>
        <end position="37"/>
    </location>
</feature>
<proteinExistence type="predicted"/>
<sequence length="493" mass="56776">MKSKNSITKNIFYKLLLNIFNIVVPLIIGPYAATVIGPKYLGRIYYSEAIYYYFLIIATFGIYNYGLREISRIRDDKEKLSKLFTSLFLIGVISNTVSLIIYISFVLIHYSSQPQLPVLLIYSFTLFSNIFYVEWLCEATESFNFITIKTIILRIFYIVLLLLLVKKSSDYLIYAALNSLLVFFNYVFSFVYIKKNIKFNFNDLQLRKHIKPLIIILIMSNASILYNQLDKLLLGSYVSEISVGYYNIGQILSSIVNTMLLSIILVTIPRLSNVIASEGDEAYEGLLNKITNTYLAILFPAAIGMLVLSKEIVLLLYKAAYLESVNVLRIFSVFIILSGLDFLLVNSIFYVKKQEKLAMIIVTFFGLINLILKIILIYSNHLNHITTIASTTTVEFALVVVEYTIIKKLLKVKLKLISSAKVRYLLISLLFIPLSFIIKLLIHNIILIILITMSLCTLVYSLILLFLRDEFLLEVLEKFRIKLIIDKLKRYKK</sequence>
<keyword evidence="4 6" id="KW-1133">Transmembrane helix</keyword>
<evidence type="ECO:0000313" key="7">
    <source>
        <dbReference type="EMBL" id="GKU26909.1"/>
    </source>
</evidence>
<keyword evidence="3 6" id="KW-0812">Transmembrane</keyword>
<keyword evidence="2" id="KW-1003">Cell membrane</keyword>
<dbReference type="EMBL" id="BQXY01000007">
    <property type="protein sequence ID" value="GKU26909.1"/>
    <property type="molecule type" value="Genomic_DNA"/>
</dbReference>
<dbReference type="Pfam" id="PF01943">
    <property type="entry name" value="Polysacc_synt"/>
    <property type="match status" value="1"/>
</dbReference>
<feature type="transmembrane region" description="Helical" evidence="6">
    <location>
        <begin position="294"/>
        <end position="317"/>
    </location>
</feature>
<feature type="transmembrane region" description="Helical" evidence="6">
    <location>
        <begin position="424"/>
        <end position="442"/>
    </location>
</feature>
<dbReference type="PANTHER" id="PTHR30250:SF11">
    <property type="entry name" value="O-ANTIGEN TRANSPORTER-RELATED"/>
    <property type="match status" value="1"/>
</dbReference>